<keyword evidence="1" id="KW-0575">Peroxidase</keyword>
<dbReference type="AlphaFoldDB" id="A0A1D1UQY5"/>
<keyword evidence="2" id="KW-0408">Iron</keyword>
<dbReference type="InterPro" id="IPR037120">
    <property type="entry name" value="Haem_peroxidase_sf_animal"/>
</dbReference>
<evidence type="ECO:0000256" key="3">
    <source>
        <dbReference type="SAM" id="Coils"/>
    </source>
</evidence>
<keyword evidence="1" id="KW-0560">Oxidoreductase</keyword>
<feature type="binding site" description="axial binding residue" evidence="2">
    <location>
        <position position="568"/>
    </location>
    <ligand>
        <name>heme b</name>
        <dbReference type="ChEBI" id="CHEBI:60344"/>
    </ligand>
    <ligandPart>
        <name>Fe</name>
        <dbReference type="ChEBI" id="CHEBI:18248"/>
    </ligandPart>
</feature>
<dbReference type="GO" id="GO:0005576">
    <property type="term" value="C:extracellular region"/>
    <property type="evidence" value="ECO:0007669"/>
    <property type="project" value="UniProtKB-SubCell"/>
</dbReference>
<dbReference type="InterPro" id="IPR019791">
    <property type="entry name" value="Haem_peroxidase_animal"/>
</dbReference>
<proteinExistence type="predicted"/>
<dbReference type="PANTHER" id="PTHR11475:SF134">
    <property type="entry name" value="LD42267P"/>
    <property type="match status" value="1"/>
</dbReference>
<keyword evidence="5" id="KW-1185">Reference proteome</keyword>
<dbReference type="OrthoDB" id="823504at2759"/>
<dbReference type="GO" id="GO:0020037">
    <property type="term" value="F:heme binding"/>
    <property type="evidence" value="ECO:0007669"/>
    <property type="project" value="InterPro"/>
</dbReference>
<dbReference type="SUPFAM" id="SSF48113">
    <property type="entry name" value="Heme-dependent peroxidases"/>
    <property type="match status" value="1"/>
</dbReference>
<keyword evidence="2" id="KW-0349">Heme</keyword>
<evidence type="ECO:0000256" key="2">
    <source>
        <dbReference type="PIRSR" id="PIRSR619791-2"/>
    </source>
</evidence>
<reference evidence="4 5" key="1">
    <citation type="journal article" date="2016" name="Nat. Commun.">
        <title>Extremotolerant tardigrade genome and improved radiotolerance of human cultured cells by tardigrade-unique protein.</title>
        <authorList>
            <person name="Hashimoto T."/>
            <person name="Horikawa D.D."/>
            <person name="Saito Y."/>
            <person name="Kuwahara H."/>
            <person name="Kozuka-Hata H."/>
            <person name="Shin-I T."/>
            <person name="Minakuchi Y."/>
            <person name="Ohishi K."/>
            <person name="Motoyama A."/>
            <person name="Aizu T."/>
            <person name="Enomoto A."/>
            <person name="Kondo K."/>
            <person name="Tanaka S."/>
            <person name="Hara Y."/>
            <person name="Koshikawa S."/>
            <person name="Sagara H."/>
            <person name="Miura T."/>
            <person name="Yokobori S."/>
            <person name="Miyagawa K."/>
            <person name="Suzuki Y."/>
            <person name="Kubo T."/>
            <person name="Oyama M."/>
            <person name="Kohara Y."/>
            <person name="Fujiyama A."/>
            <person name="Arakawa K."/>
            <person name="Katayama T."/>
            <person name="Toyoda A."/>
            <person name="Kunieda T."/>
        </authorList>
    </citation>
    <scope>NUCLEOTIDE SEQUENCE [LARGE SCALE GENOMIC DNA]</scope>
    <source>
        <strain evidence="4 5">YOKOZUNA-1</strain>
    </source>
</reference>
<gene>
    <name evidence="4" type="primary">RvY_04223-1</name>
    <name evidence="4" type="synonym">RvY_04223.1</name>
    <name evidence="4" type="ORF">RvY_04223</name>
</gene>
<keyword evidence="3" id="KW-0175">Coiled coil</keyword>
<keyword evidence="2" id="KW-0479">Metal-binding</keyword>
<dbReference type="PANTHER" id="PTHR11475">
    <property type="entry name" value="OXIDASE/PEROXIDASE"/>
    <property type="match status" value="1"/>
</dbReference>
<accession>A0A1D1UQY5</accession>
<dbReference type="Pfam" id="PF03098">
    <property type="entry name" value="An_peroxidase"/>
    <property type="match status" value="2"/>
</dbReference>
<evidence type="ECO:0000256" key="1">
    <source>
        <dbReference type="ARBA" id="ARBA00022559"/>
    </source>
</evidence>
<protein>
    <submittedName>
        <fullName evidence="4">Uncharacterized protein</fullName>
    </submittedName>
</protein>
<evidence type="ECO:0000313" key="4">
    <source>
        <dbReference type="EMBL" id="GAU92094.1"/>
    </source>
</evidence>
<comment type="caution">
    <text evidence="4">The sequence shown here is derived from an EMBL/GenBank/DDBJ whole genome shotgun (WGS) entry which is preliminary data.</text>
</comment>
<dbReference type="PRINTS" id="PR00457">
    <property type="entry name" value="ANPEROXIDASE"/>
</dbReference>
<dbReference type="PROSITE" id="PS50292">
    <property type="entry name" value="PEROXIDASE_3"/>
    <property type="match status" value="1"/>
</dbReference>
<evidence type="ECO:0000313" key="5">
    <source>
        <dbReference type="Proteomes" id="UP000186922"/>
    </source>
</evidence>
<sequence>MDVKPVTVQPKPLKSLKNPLLQYLRTHVGLAPGSVLRSKMTVRSEQSAAKQNFFARLQKVAPEFPKTPPVPPLKDKVDAILNSDLARQPPHPTEPAVNQLIQQQLQQLQAQVKQLQNQQRQQKEQELQLKTKQILEKQQSQLPPIEPYQPEPFSPAELLRQPFQLHQLLQFQDIQQDIKYHNYQPQMMAALVGRSARSSAPALKVNVTVSEKPFANYSVPHDHGHSAAITTYSDFDRPSEGILLRNGYDPMLLHSSRPTNHRPDKKACREFEPERLRCEQFLDYRSLDGICNNLREPHWGNASEAYSRVTFPTYADAPVLQARGQQPDCCAVNRGCTMSECFQFSVPPFDPFYSQFNVTCHQFARSLPSRKARCHTNGMREQFSTVTHWLDGSQIYGSSIPQSLRIRSFLDGQLTFRDIVDGSTNEPYTDIFNQLLPSIPSSFTSSCKAAGGHRTCFLAGDDRVNQTPMLSTIHTIFVRYHNLVARQMSQHFTNWNDEEVFQETKKFVTAVYQVVVYKELLPVLLGSSILEPGHPLRLLDNGHFEEYDDTFNPHVLNEFTSAAFRCVHKKIIQNIKPPWL</sequence>
<dbReference type="GO" id="GO:0004601">
    <property type="term" value="F:peroxidase activity"/>
    <property type="evidence" value="ECO:0007669"/>
    <property type="project" value="UniProtKB-KW"/>
</dbReference>
<dbReference type="GO" id="GO:0006979">
    <property type="term" value="P:response to oxidative stress"/>
    <property type="evidence" value="ECO:0007669"/>
    <property type="project" value="InterPro"/>
</dbReference>
<dbReference type="GO" id="GO:0046872">
    <property type="term" value="F:metal ion binding"/>
    <property type="evidence" value="ECO:0007669"/>
    <property type="project" value="UniProtKB-KW"/>
</dbReference>
<dbReference type="InterPro" id="IPR010255">
    <property type="entry name" value="Haem_peroxidase_sf"/>
</dbReference>
<feature type="coiled-coil region" evidence="3">
    <location>
        <begin position="98"/>
        <end position="135"/>
    </location>
</feature>
<organism evidence="4 5">
    <name type="scientific">Ramazzottius varieornatus</name>
    <name type="common">Water bear</name>
    <name type="synonym">Tardigrade</name>
    <dbReference type="NCBI Taxonomy" id="947166"/>
    <lineage>
        <taxon>Eukaryota</taxon>
        <taxon>Metazoa</taxon>
        <taxon>Ecdysozoa</taxon>
        <taxon>Tardigrada</taxon>
        <taxon>Eutardigrada</taxon>
        <taxon>Parachela</taxon>
        <taxon>Hypsibioidea</taxon>
        <taxon>Ramazzottiidae</taxon>
        <taxon>Ramazzottius</taxon>
    </lineage>
</organism>
<dbReference type="Gene3D" id="1.10.640.10">
    <property type="entry name" value="Haem peroxidase domain superfamily, animal type"/>
    <property type="match status" value="1"/>
</dbReference>
<dbReference type="STRING" id="947166.A0A1D1UQY5"/>
<dbReference type="Proteomes" id="UP000186922">
    <property type="component" value="Unassembled WGS sequence"/>
</dbReference>
<name>A0A1D1UQY5_RAMVA</name>
<dbReference type="EMBL" id="BDGG01000002">
    <property type="protein sequence ID" value="GAU92094.1"/>
    <property type="molecule type" value="Genomic_DNA"/>
</dbReference>